<dbReference type="Gene3D" id="1.10.357.10">
    <property type="entry name" value="Tetracycline Repressor, domain 2"/>
    <property type="match status" value="1"/>
</dbReference>
<comment type="caution">
    <text evidence="4">The sequence shown here is derived from an EMBL/GenBank/DDBJ whole genome shotgun (WGS) entry which is preliminary data.</text>
</comment>
<dbReference type="InterPro" id="IPR050109">
    <property type="entry name" value="HTH-type_TetR-like_transc_reg"/>
</dbReference>
<dbReference type="RefSeq" id="WP_191784221.1">
    <property type="nucleotide sequence ID" value="NZ_JACSQV010000013.1"/>
</dbReference>
<dbReference type="Pfam" id="PF17931">
    <property type="entry name" value="TetR_C_23"/>
    <property type="match status" value="1"/>
</dbReference>
<sequence>MTARRTADETRELIRTTALRLFRERGYDATTMRVVAQEAGVAVGNAYHHFGSKDDLVQELYLEVNREQVAHARAQLASGGDLASRVRVAWQAGIDAFGPYRQFGAESIGTAIRPGSPASPFSESSASTAELSCSLFREVVDGARPAVPSALREDLPELLWLAQLGITVFWVHDSSPDARRTRVLIDGLAPLVGRLVALSRLPVVSGAAQEVLRLVAAVRP</sequence>
<organism evidence="4 5">
    <name type="scientific">Cellulomonas avistercoris</name>
    <dbReference type="NCBI Taxonomy" id="2762242"/>
    <lineage>
        <taxon>Bacteria</taxon>
        <taxon>Bacillati</taxon>
        <taxon>Actinomycetota</taxon>
        <taxon>Actinomycetes</taxon>
        <taxon>Micrococcales</taxon>
        <taxon>Cellulomonadaceae</taxon>
        <taxon>Cellulomonas</taxon>
    </lineage>
</organism>
<dbReference type="PROSITE" id="PS01081">
    <property type="entry name" value="HTH_TETR_1"/>
    <property type="match status" value="1"/>
</dbReference>
<accession>A0ABR8QGM1</accession>
<keyword evidence="1 2" id="KW-0238">DNA-binding</keyword>
<dbReference type="InterPro" id="IPR023772">
    <property type="entry name" value="DNA-bd_HTH_TetR-type_CS"/>
</dbReference>
<dbReference type="Proteomes" id="UP000604241">
    <property type="component" value="Unassembled WGS sequence"/>
</dbReference>
<gene>
    <name evidence="4" type="ORF">H9657_15015</name>
</gene>
<name>A0ABR8QGM1_9CELL</name>
<protein>
    <submittedName>
        <fullName evidence="4">TetR family transcriptional regulator</fullName>
    </submittedName>
</protein>
<keyword evidence="5" id="KW-1185">Reference proteome</keyword>
<proteinExistence type="predicted"/>
<evidence type="ECO:0000313" key="4">
    <source>
        <dbReference type="EMBL" id="MBD7919580.1"/>
    </source>
</evidence>
<evidence type="ECO:0000256" key="2">
    <source>
        <dbReference type="PROSITE-ProRule" id="PRU00335"/>
    </source>
</evidence>
<dbReference type="Pfam" id="PF00440">
    <property type="entry name" value="TetR_N"/>
    <property type="match status" value="1"/>
</dbReference>
<evidence type="ECO:0000313" key="5">
    <source>
        <dbReference type="Proteomes" id="UP000604241"/>
    </source>
</evidence>
<dbReference type="PANTHER" id="PTHR30055:SF146">
    <property type="entry name" value="HTH-TYPE TRANSCRIPTIONAL DUAL REGULATOR CECR"/>
    <property type="match status" value="1"/>
</dbReference>
<evidence type="ECO:0000256" key="1">
    <source>
        <dbReference type="ARBA" id="ARBA00023125"/>
    </source>
</evidence>
<dbReference type="InterPro" id="IPR041673">
    <property type="entry name" value="TetR_C_23"/>
</dbReference>
<dbReference type="SUPFAM" id="SSF48498">
    <property type="entry name" value="Tetracyclin repressor-like, C-terminal domain"/>
    <property type="match status" value="1"/>
</dbReference>
<dbReference type="SUPFAM" id="SSF46689">
    <property type="entry name" value="Homeodomain-like"/>
    <property type="match status" value="1"/>
</dbReference>
<reference evidence="4 5" key="1">
    <citation type="submission" date="2020-08" db="EMBL/GenBank/DDBJ databases">
        <title>A Genomic Blueprint of the Chicken Gut Microbiome.</title>
        <authorList>
            <person name="Gilroy R."/>
            <person name="Ravi A."/>
            <person name="Getino M."/>
            <person name="Pursley I."/>
            <person name="Horton D.L."/>
            <person name="Alikhan N.-F."/>
            <person name="Baker D."/>
            <person name="Gharbi K."/>
            <person name="Hall N."/>
            <person name="Watson M."/>
            <person name="Adriaenssens E.M."/>
            <person name="Foster-Nyarko E."/>
            <person name="Jarju S."/>
            <person name="Secka A."/>
            <person name="Antonio M."/>
            <person name="Oren A."/>
            <person name="Chaudhuri R."/>
            <person name="La Ragione R.M."/>
            <person name="Hildebrand F."/>
            <person name="Pallen M.J."/>
        </authorList>
    </citation>
    <scope>NUCLEOTIDE SEQUENCE [LARGE SCALE GENOMIC DNA]</scope>
    <source>
        <strain evidence="4 5">Sa3CUA2</strain>
    </source>
</reference>
<dbReference type="EMBL" id="JACSQV010000013">
    <property type="protein sequence ID" value="MBD7919580.1"/>
    <property type="molecule type" value="Genomic_DNA"/>
</dbReference>
<dbReference type="PANTHER" id="PTHR30055">
    <property type="entry name" value="HTH-TYPE TRANSCRIPTIONAL REGULATOR RUTR"/>
    <property type="match status" value="1"/>
</dbReference>
<dbReference type="PROSITE" id="PS50977">
    <property type="entry name" value="HTH_TETR_2"/>
    <property type="match status" value="1"/>
</dbReference>
<feature type="DNA-binding region" description="H-T-H motif" evidence="2">
    <location>
        <begin position="31"/>
        <end position="50"/>
    </location>
</feature>
<feature type="domain" description="HTH tetR-type" evidence="3">
    <location>
        <begin position="8"/>
        <end position="68"/>
    </location>
</feature>
<dbReference type="PRINTS" id="PR00455">
    <property type="entry name" value="HTHTETR"/>
</dbReference>
<dbReference type="InterPro" id="IPR036271">
    <property type="entry name" value="Tet_transcr_reg_TetR-rel_C_sf"/>
</dbReference>
<dbReference type="InterPro" id="IPR009057">
    <property type="entry name" value="Homeodomain-like_sf"/>
</dbReference>
<dbReference type="InterPro" id="IPR001647">
    <property type="entry name" value="HTH_TetR"/>
</dbReference>
<evidence type="ECO:0000259" key="3">
    <source>
        <dbReference type="PROSITE" id="PS50977"/>
    </source>
</evidence>